<keyword evidence="3" id="KW-1185">Reference proteome</keyword>
<protein>
    <submittedName>
        <fullName evidence="2">Uncharacterized protein</fullName>
    </submittedName>
</protein>
<accession>A0A7U2ETU4</accession>
<proteinExistence type="predicted"/>
<sequence>MVSLTGIRILAATVTVSMLATTGLADFHILGCANNENDASAYAFAKALPSDRYNCDGLGKGGNSRLVMNWDGLGQAPSYFRIVSDTCRKTYNLYKNGDKYDFFEAGGNGKALGACYPNSGPAFTCTNLVPFELVCREKFVCYGPICAY</sequence>
<dbReference type="EMBL" id="CP069023">
    <property type="protein sequence ID" value="QRC90964.1"/>
    <property type="molecule type" value="Genomic_DNA"/>
</dbReference>
<dbReference type="VEuPathDB" id="FungiDB:JI435_300260"/>
<feature type="signal peptide" evidence="1">
    <location>
        <begin position="1"/>
        <end position="25"/>
    </location>
</feature>
<evidence type="ECO:0000313" key="2">
    <source>
        <dbReference type="EMBL" id="QRC90964.1"/>
    </source>
</evidence>
<keyword evidence="1" id="KW-0732">Signal</keyword>
<dbReference type="Proteomes" id="UP000663193">
    <property type="component" value="Chromosome 1"/>
</dbReference>
<gene>
    <name evidence="2" type="ORF">JI435_300260</name>
</gene>
<name>A0A7U2ETU4_PHANO</name>
<evidence type="ECO:0000256" key="1">
    <source>
        <dbReference type="SAM" id="SignalP"/>
    </source>
</evidence>
<organism evidence="2 3">
    <name type="scientific">Phaeosphaeria nodorum (strain SN15 / ATCC MYA-4574 / FGSC 10173)</name>
    <name type="common">Glume blotch fungus</name>
    <name type="synonym">Parastagonospora nodorum</name>
    <dbReference type="NCBI Taxonomy" id="321614"/>
    <lineage>
        <taxon>Eukaryota</taxon>
        <taxon>Fungi</taxon>
        <taxon>Dikarya</taxon>
        <taxon>Ascomycota</taxon>
        <taxon>Pezizomycotina</taxon>
        <taxon>Dothideomycetes</taxon>
        <taxon>Pleosporomycetidae</taxon>
        <taxon>Pleosporales</taxon>
        <taxon>Pleosporineae</taxon>
        <taxon>Phaeosphaeriaceae</taxon>
        <taxon>Parastagonospora</taxon>
    </lineage>
</organism>
<reference evidence="3" key="1">
    <citation type="journal article" date="2021" name="BMC Genomics">
        <title>Chromosome-level genome assembly and manually-curated proteome of model necrotroph Parastagonospora nodorum Sn15 reveals a genome-wide trove of candidate effector homologs, and redundancy of virulence-related functions within an accessory chromosome.</title>
        <authorList>
            <person name="Bertazzoni S."/>
            <person name="Jones D.A.B."/>
            <person name="Phan H.T."/>
            <person name="Tan K.-C."/>
            <person name="Hane J.K."/>
        </authorList>
    </citation>
    <scope>NUCLEOTIDE SEQUENCE [LARGE SCALE GENOMIC DNA]</scope>
    <source>
        <strain evidence="3">SN15 / ATCC MYA-4574 / FGSC 10173)</strain>
    </source>
</reference>
<feature type="chain" id="PRO_5031226412" evidence="1">
    <location>
        <begin position="26"/>
        <end position="148"/>
    </location>
</feature>
<evidence type="ECO:0000313" key="3">
    <source>
        <dbReference type="Proteomes" id="UP000663193"/>
    </source>
</evidence>
<dbReference type="AlphaFoldDB" id="A0A7U2ETU4"/>